<evidence type="ECO:0000313" key="6">
    <source>
        <dbReference type="Proteomes" id="UP000054874"/>
    </source>
</evidence>
<dbReference type="Pfam" id="PF01814">
    <property type="entry name" value="Hemerythrin"/>
    <property type="match status" value="2"/>
</dbReference>
<feature type="domain" description="Hemerythrin-like" evidence="4">
    <location>
        <begin position="153"/>
        <end position="269"/>
    </location>
</feature>
<keyword evidence="3" id="KW-0408">Iron</keyword>
<dbReference type="InterPro" id="IPR035938">
    <property type="entry name" value="Hemerythrin-like_sf"/>
</dbReference>
<dbReference type="InterPro" id="IPR012827">
    <property type="entry name" value="Hemerythrin_metal-bd"/>
</dbReference>
<evidence type="ECO:0000313" key="5">
    <source>
        <dbReference type="EMBL" id="KSV59682.1"/>
    </source>
</evidence>
<dbReference type="STRING" id="290052.ASU35_01320"/>
<dbReference type="Proteomes" id="UP000054874">
    <property type="component" value="Unassembled WGS sequence"/>
</dbReference>
<dbReference type="InterPro" id="IPR012312">
    <property type="entry name" value="Hemerythrin-like"/>
</dbReference>
<proteinExistence type="inferred from homology"/>
<organism evidence="5 6">
    <name type="scientific">Acetivibrio ethanolgignens</name>
    <dbReference type="NCBI Taxonomy" id="290052"/>
    <lineage>
        <taxon>Bacteria</taxon>
        <taxon>Bacillati</taxon>
        <taxon>Bacillota</taxon>
        <taxon>Clostridia</taxon>
        <taxon>Eubacteriales</taxon>
        <taxon>Oscillospiraceae</taxon>
        <taxon>Acetivibrio</taxon>
    </lineage>
</organism>
<comment type="similarity">
    <text evidence="1">Belongs to the hemerythrin family.</text>
</comment>
<sequence>MFEFTDDCIIGIEQLDDEHRYLFELLNKGMDMVQNNYLSDQYEDLRNLMMELEDYAERHFADEEAYMEQIRDPELILQRSQHMIFREKIRGWSFENIDDEKNQQRVLEELLNFLAKWLYHHIIASDTMIGKLPPLEEWMLKENPCEFTEEYRTGIELVDKEHEELFRIIDEVNQLVREQVDKSDIPRIMEILHQLEKYTRFHFQDEEEYMESIQYDGLTAQKRAHAAFIEKLAGITAEKIEEKPQEYMESLIEFLLGWLIQHILHVDKKIPLK</sequence>
<keyword evidence="6" id="KW-1185">Reference proteome</keyword>
<feature type="domain" description="Hemerythrin-like" evidence="4">
    <location>
        <begin position="11"/>
        <end position="122"/>
    </location>
</feature>
<dbReference type="SUPFAM" id="SSF47188">
    <property type="entry name" value="Hemerythrin-like"/>
    <property type="match status" value="2"/>
</dbReference>
<dbReference type="RefSeq" id="WP_058352212.1">
    <property type="nucleotide sequence ID" value="NZ_CABMMD010000112.1"/>
</dbReference>
<name>A0A0V8QGJ8_9FIRM</name>
<evidence type="ECO:0000259" key="4">
    <source>
        <dbReference type="Pfam" id="PF01814"/>
    </source>
</evidence>
<accession>A0A0V8QGJ8</accession>
<dbReference type="NCBIfam" id="TIGR02481">
    <property type="entry name" value="hemeryth_dom"/>
    <property type="match status" value="2"/>
</dbReference>
<dbReference type="InterPro" id="IPR050669">
    <property type="entry name" value="Hemerythrin"/>
</dbReference>
<evidence type="ECO:0000256" key="1">
    <source>
        <dbReference type="ARBA" id="ARBA00010587"/>
    </source>
</evidence>
<dbReference type="PANTHER" id="PTHR37164">
    <property type="entry name" value="BACTERIOHEMERYTHRIN"/>
    <property type="match status" value="1"/>
</dbReference>
<dbReference type="AlphaFoldDB" id="A0A0V8QGJ8"/>
<evidence type="ECO:0000256" key="3">
    <source>
        <dbReference type="ARBA" id="ARBA00023004"/>
    </source>
</evidence>
<dbReference type="PANTHER" id="PTHR37164:SF1">
    <property type="entry name" value="BACTERIOHEMERYTHRIN"/>
    <property type="match status" value="1"/>
</dbReference>
<gene>
    <name evidence="5" type="ORF">ASU35_01320</name>
</gene>
<dbReference type="CDD" id="cd12107">
    <property type="entry name" value="Hemerythrin"/>
    <property type="match status" value="2"/>
</dbReference>
<evidence type="ECO:0000256" key="2">
    <source>
        <dbReference type="ARBA" id="ARBA00022723"/>
    </source>
</evidence>
<dbReference type="Gene3D" id="1.20.120.50">
    <property type="entry name" value="Hemerythrin-like"/>
    <property type="match status" value="2"/>
</dbReference>
<dbReference type="EMBL" id="LNAM01000112">
    <property type="protein sequence ID" value="KSV59682.1"/>
    <property type="molecule type" value="Genomic_DNA"/>
</dbReference>
<reference evidence="5 6" key="1">
    <citation type="submission" date="2015-11" db="EMBL/GenBank/DDBJ databases">
        <title>Butyribacter intestini gen. nov., sp. nov., a butyric acid-producing bacterium of the family Lachnospiraceae isolated from the human faeces.</title>
        <authorList>
            <person name="Zou Y."/>
            <person name="Xue W."/>
            <person name="Luo G."/>
            <person name="Lv M."/>
        </authorList>
    </citation>
    <scope>NUCLEOTIDE SEQUENCE [LARGE SCALE GENOMIC DNA]</scope>
    <source>
        <strain evidence="5 6">ACET-33324</strain>
    </source>
</reference>
<comment type="caution">
    <text evidence="5">The sequence shown here is derived from an EMBL/GenBank/DDBJ whole genome shotgun (WGS) entry which is preliminary data.</text>
</comment>
<dbReference type="OrthoDB" id="9797092at2"/>
<dbReference type="GO" id="GO:0046872">
    <property type="term" value="F:metal ion binding"/>
    <property type="evidence" value="ECO:0007669"/>
    <property type="project" value="UniProtKB-KW"/>
</dbReference>
<dbReference type="NCBIfam" id="NF033749">
    <property type="entry name" value="bact_hemeryth"/>
    <property type="match status" value="1"/>
</dbReference>
<protein>
    <submittedName>
        <fullName evidence="5">Hemerythrin</fullName>
    </submittedName>
</protein>
<keyword evidence="2" id="KW-0479">Metal-binding</keyword>